<keyword evidence="2" id="KW-1185">Reference proteome</keyword>
<evidence type="ECO:0000313" key="2">
    <source>
        <dbReference type="Proteomes" id="UP000562929"/>
    </source>
</evidence>
<evidence type="ECO:0000313" key="1">
    <source>
        <dbReference type="EMBL" id="KAF4589232.1"/>
    </source>
</evidence>
<proteinExistence type="predicted"/>
<dbReference type="OrthoDB" id="3542212at2759"/>
<dbReference type="Proteomes" id="UP000562929">
    <property type="component" value="Unassembled WGS sequence"/>
</dbReference>
<accession>A0A8H4VE68</accession>
<evidence type="ECO:0008006" key="3">
    <source>
        <dbReference type="Google" id="ProtNLM"/>
    </source>
</evidence>
<protein>
    <recommendedName>
        <fullName evidence="3">ABM domain-containing protein</fullName>
    </recommendedName>
</protein>
<comment type="caution">
    <text evidence="1">The sequence shown here is derived from an EMBL/GenBank/DDBJ whole genome shotgun (WGS) entry which is preliminary data.</text>
</comment>
<dbReference type="EMBL" id="JAACLJ010000003">
    <property type="protein sequence ID" value="KAF4589232.1"/>
    <property type="molecule type" value="Genomic_DNA"/>
</dbReference>
<reference evidence="1 2" key="1">
    <citation type="journal article" date="2020" name="G3 (Bethesda)">
        <title>Genetic Underpinnings of Host Manipulation by Ophiocordyceps as Revealed by Comparative Transcriptomics.</title>
        <authorList>
            <person name="Will I."/>
            <person name="Das B."/>
            <person name="Trinh T."/>
            <person name="Brachmann A."/>
            <person name="Ohm R.A."/>
            <person name="de Bekker C."/>
        </authorList>
    </citation>
    <scope>NUCLEOTIDE SEQUENCE [LARGE SCALE GENOMIC DNA]</scope>
    <source>
        <strain evidence="1 2">EC05</strain>
    </source>
</reference>
<sequence>MAVTEYAVLQLKKGFDRGELEQVLVRVRQRQDEWMRHHQPQGLEPGQGSLSTMSLGRDADHGCCSMLITAPWDSPQAHADWIDTETNRACNDELAGFVESVKLFHLEPAGGRTQLRGPFFPGLIFSVFQLSVSSIGRPALAEAYRALEKDRVGEDDHLWAGWRVEPNGEADETLMVFWGSKSGPQKLKHLMESCDGKKQSWFRHVE</sequence>
<organism evidence="1 2">
    <name type="scientific">Ophiocordyceps camponoti-floridani</name>
    <dbReference type="NCBI Taxonomy" id="2030778"/>
    <lineage>
        <taxon>Eukaryota</taxon>
        <taxon>Fungi</taxon>
        <taxon>Dikarya</taxon>
        <taxon>Ascomycota</taxon>
        <taxon>Pezizomycotina</taxon>
        <taxon>Sordariomycetes</taxon>
        <taxon>Hypocreomycetidae</taxon>
        <taxon>Hypocreales</taxon>
        <taxon>Ophiocordycipitaceae</taxon>
        <taxon>Ophiocordyceps</taxon>
    </lineage>
</organism>
<dbReference type="AlphaFoldDB" id="A0A8H4VE68"/>
<gene>
    <name evidence="1" type="ORF">GQ602_003121</name>
</gene>
<name>A0A8H4VE68_9HYPO</name>